<sequence length="523" mass="57887">MLMTPFQLLALVHIASLFTPLNGVCAMAVAKRGGFARSKGNLPALTKTSVIDETSKQTVRRLFSVCSHIQDPALYRPEWANACRLITAADGRNIVVATTGIKKGQLITLFPIHALGLRWLNRKNSGVRSKKENKSINKDGEDREFVAWDLDKDPDFMNVQAGLRVRLNIPLDKDQPAYQPVLSGRDDRVLFAMLDTSKVADCGWLGGKIHSTQSGSSKSNCFTMPLPGAAPLCGMIATCDIKAGEEIVKAISSPSVEDVNECREILTEEYAQELSELKQYIEMACNLDVESNSHENEGALTNSIGPFHEINVQYPGLRKLHDKPDVYAVDDFLTADECHRLIIKAEPHLRPCLITDEDTGTIEQDPSRTSSDANVLQVEAPTIVKKLTDLLSCEADRLELLQVLNYKHGQEFKTHTDGFDGPVSACGFENANRIATVFTYLNDVTVGGSTTFPLINLDIKPKAGCAVIHFPSDLQLREDSRTLHQGSVAVDEKWLLTTWVWSKSRSDESYCEERLPRLSDDTI</sequence>
<dbReference type="Gene3D" id="2.60.120.620">
    <property type="entry name" value="q2cbj1_9rhob like domain"/>
    <property type="match status" value="1"/>
</dbReference>
<dbReference type="PANTHER" id="PTHR10869">
    <property type="entry name" value="PROLYL 4-HYDROXYLASE ALPHA SUBUNIT"/>
    <property type="match status" value="1"/>
</dbReference>
<feature type="chain" id="PRO_5044762049" description="Prolyl 4-hydroxylase alpha subunit domain-containing protein" evidence="6">
    <location>
        <begin position="24"/>
        <end position="523"/>
    </location>
</feature>
<dbReference type="SMART" id="SM00702">
    <property type="entry name" value="P4Hc"/>
    <property type="match status" value="1"/>
</dbReference>
<dbReference type="InterPro" id="IPR045054">
    <property type="entry name" value="P4HA-like"/>
</dbReference>
<dbReference type="EMBL" id="JALLPJ020001228">
    <property type="protein sequence ID" value="KAL3773580.1"/>
    <property type="molecule type" value="Genomic_DNA"/>
</dbReference>
<protein>
    <recommendedName>
        <fullName evidence="7">Prolyl 4-hydroxylase alpha subunit domain-containing protein</fullName>
    </recommendedName>
</protein>
<keyword evidence="2" id="KW-0479">Metal-binding</keyword>
<dbReference type="GO" id="GO:0046872">
    <property type="term" value="F:metal ion binding"/>
    <property type="evidence" value="ECO:0007669"/>
    <property type="project" value="UniProtKB-KW"/>
</dbReference>
<dbReference type="AlphaFoldDB" id="A0ABD3NJY6"/>
<dbReference type="InterPro" id="IPR006620">
    <property type="entry name" value="Pro_4_hyd_alph"/>
</dbReference>
<proteinExistence type="predicted"/>
<dbReference type="PANTHER" id="PTHR10869:SF226">
    <property type="entry name" value="PROLYL 4-HYDROXYLASE ALPHA SUBUNIT DOMAIN-CONTAINING PROTEIN"/>
    <property type="match status" value="1"/>
</dbReference>
<comment type="caution">
    <text evidence="8">The sequence shown here is derived from an EMBL/GenBank/DDBJ whole genome shotgun (WGS) entry which is preliminary data.</text>
</comment>
<evidence type="ECO:0000256" key="6">
    <source>
        <dbReference type="SAM" id="SignalP"/>
    </source>
</evidence>
<feature type="signal peptide" evidence="6">
    <location>
        <begin position="1"/>
        <end position="23"/>
    </location>
</feature>
<dbReference type="Pfam" id="PF13640">
    <property type="entry name" value="2OG-FeII_Oxy_3"/>
    <property type="match status" value="1"/>
</dbReference>
<evidence type="ECO:0000313" key="9">
    <source>
        <dbReference type="Proteomes" id="UP001530400"/>
    </source>
</evidence>
<evidence type="ECO:0000256" key="4">
    <source>
        <dbReference type="ARBA" id="ARBA00023002"/>
    </source>
</evidence>
<evidence type="ECO:0000313" key="8">
    <source>
        <dbReference type="EMBL" id="KAL3773580.1"/>
    </source>
</evidence>
<organism evidence="8 9">
    <name type="scientific">Cyclotella atomus</name>
    <dbReference type="NCBI Taxonomy" id="382360"/>
    <lineage>
        <taxon>Eukaryota</taxon>
        <taxon>Sar</taxon>
        <taxon>Stramenopiles</taxon>
        <taxon>Ochrophyta</taxon>
        <taxon>Bacillariophyta</taxon>
        <taxon>Coscinodiscophyceae</taxon>
        <taxon>Thalassiosirophycidae</taxon>
        <taxon>Stephanodiscales</taxon>
        <taxon>Stephanodiscaceae</taxon>
        <taxon>Cyclotella</taxon>
    </lineage>
</organism>
<dbReference type="InterPro" id="IPR044862">
    <property type="entry name" value="Pro_4_hyd_alph_FE2OG_OXY"/>
</dbReference>
<feature type="domain" description="Prolyl 4-hydroxylase alpha subunit" evidence="7">
    <location>
        <begin position="324"/>
        <end position="501"/>
    </location>
</feature>
<comment type="cofactor">
    <cofactor evidence="1">
        <name>L-ascorbate</name>
        <dbReference type="ChEBI" id="CHEBI:38290"/>
    </cofactor>
</comment>
<evidence type="ECO:0000256" key="2">
    <source>
        <dbReference type="ARBA" id="ARBA00022723"/>
    </source>
</evidence>
<keyword evidence="9" id="KW-1185">Reference proteome</keyword>
<dbReference type="Proteomes" id="UP001530400">
    <property type="component" value="Unassembled WGS sequence"/>
</dbReference>
<evidence type="ECO:0000256" key="1">
    <source>
        <dbReference type="ARBA" id="ARBA00001961"/>
    </source>
</evidence>
<dbReference type="GO" id="GO:0051213">
    <property type="term" value="F:dioxygenase activity"/>
    <property type="evidence" value="ECO:0007669"/>
    <property type="project" value="UniProtKB-KW"/>
</dbReference>
<evidence type="ECO:0000259" key="7">
    <source>
        <dbReference type="SMART" id="SM00702"/>
    </source>
</evidence>
<reference evidence="8 9" key="1">
    <citation type="submission" date="2024-10" db="EMBL/GenBank/DDBJ databases">
        <title>Updated reference genomes for cyclostephanoid diatoms.</title>
        <authorList>
            <person name="Roberts W.R."/>
            <person name="Alverson A.J."/>
        </authorList>
    </citation>
    <scope>NUCLEOTIDE SEQUENCE [LARGE SCALE GENOMIC DNA]</scope>
    <source>
        <strain evidence="8 9">AJA010-31</strain>
    </source>
</reference>
<keyword evidence="5" id="KW-0408">Iron</keyword>
<evidence type="ECO:0000256" key="3">
    <source>
        <dbReference type="ARBA" id="ARBA00022964"/>
    </source>
</evidence>
<keyword evidence="3" id="KW-0223">Dioxygenase</keyword>
<keyword evidence="6" id="KW-0732">Signal</keyword>
<name>A0ABD3NJY6_9STRA</name>
<keyword evidence="4" id="KW-0560">Oxidoreductase</keyword>
<evidence type="ECO:0000256" key="5">
    <source>
        <dbReference type="ARBA" id="ARBA00023004"/>
    </source>
</evidence>
<gene>
    <name evidence="8" type="ORF">ACHAWO_003067</name>
</gene>
<accession>A0ABD3NJY6</accession>